<dbReference type="InterPro" id="IPR006094">
    <property type="entry name" value="Oxid_FAD_bind_N"/>
</dbReference>
<dbReference type="Pfam" id="PF08031">
    <property type="entry name" value="BBE"/>
    <property type="match status" value="1"/>
</dbReference>
<dbReference type="PANTHER" id="PTHR42973">
    <property type="entry name" value="BINDING OXIDOREDUCTASE, PUTATIVE (AFU_ORTHOLOGUE AFUA_1G17690)-RELATED"/>
    <property type="match status" value="1"/>
</dbReference>
<dbReference type="InterPro" id="IPR016166">
    <property type="entry name" value="FAD-bd_PCMH"/>
</dbReference>
<keyword evidence="5" id="KW-0560">Oxidoreductase</keyword>
<gene>
    <name evidence="7" type="ORF">LR394_26315</name>
</gene>
<evidence type="ECO:0000256" key="4">
    <source>
        <dbReference type="ARBA" id="ARBA00022827"/>
    </source>
</evidence>
<dbReference type="Gene3D" id="3.30.43.10">
    <property type="entry name" value="Uridine Diphospho-n-acetylenolpyruvylglucosamine Reductase, domain 2"/>
    <property type="match status" value="1"/>
</dbReference>
<dbReference type="Proteomes" id="UP001138997">
    <property type="component" value="Unassembled WGS sequence"/>
</dbReference>
<dbReference type="EMBL" id="JAJOMB010000016">
    <property type="protein sequence ID" value="MCD5314426.1"/>
    <property type="molecule type" value="Genomic_DNA"/>
</dbReference>
<dbReference type="InterPro" id="IPR006093">
    <property type="entry name" value="Oxy_OxRdtase_FAD_BS"/>
</dbReference>
<dbReference type="GO" id="GO:0071949">
    <property type="term" value="F:FAD binding"/>
    <property type="evidence" value="ECO:0007669"/>
    <property type="project" value="InterPro"/>
</dbReference>
<evidence type="ECO:0000256" key="3">
    <source>
        <dbReference type="ARBA" id="ARBA00022630"/>
    </source>
</evidence>
<dbReference type="InterPro" id="IPR016167">
    <property type="entry name" value="FAD-bd_PCMH_sub1"/>
</dbReference>
<comment type="cofactor">
    <cofactor evidence="1">
        <name>FAD</name>
        <dbReference type="ChEBI" id="CHEBI:57692"/>
    </cofactor>
</comment>
<dbReference type="RefSeq" id="WP_231446929.1">
    <property type="nucleotide sequence ID" value="NZ_JAJOMB010000016.1"/>
</dbReference>
<dbReference type="GO" id="GO:0016491">
    <property type="term" value="F:oxidoreductase activity"/>
    <property type="evidence" value="ECO:0007669"/>
    <property type="project" value="UniProtKB-KW"/>
</dbReference>
<dbReference type="SUPFAM" id="SSF56176">
    <property type="entry name" value="FAD-binding/transporter-associated domain-like"/>
    <property type="match status" value="1"/>
</dbReference>
<dbReference type="Gene3D" id="3.30.465.10">
    <property type="match status" value="1"/>
</dbReference>
<evidence type="ECO:0000259" key="6">
    <source>
        <dbReference type="PROSITE" id="PS51387"/>
    </source>
</evidence>
<comment type="caution">
    <text evidence="7">The sequence shown here is derived from an EMBL/GenBank/DDBJ whole genome shotgun (WGS) entry which is preliminary data.</text>
</comment>
<protein>
    <submittedName>
        <fullName evidence="7">FAD-binding protein</fullName>
    </submittedName>
</protein>
<evidence type="ECO:0000313" key="8">
    <source>
        <dbReference type="Proteomes" id="UP001138997"/>
    </source>
</evidence>
<dbReference type="InterPro" id="IPR036318">
    <property type="entry name" value="FAD-bd_PCMH-like_sf"/>
</dbReference>
<dbReference type="InterPro" id="IPR016169">
    <property type="entry name" value="FAD-bd_PCMH_sub2"/>
</dbReference>
<dbReference type="PROSITE" id="PS00862">
    <property type="entry name" value="OX2_COVAL_FAD"/>
    <property type="match status" value="1"/>
</dbReference>
<sequence length="457" mass="48031">MVSAADVVALRAQVSGQVLLPGEPGHDIEAFTFNLLTPLNPAVVVAASSPQDVQAAVRFAADNALGVAVRGGGHVQPDPASSAVLITLDAMNSVVIEPETRTARITGTPRWQDVLDATSGSGLAPVCGSAPTVGVVGYLLGGGQSPVLGRSHGYGSDHVTRIEMVTADGELQVVTAEHELFFALRGSKGNLGVVTAVEFTLFPVSEIYGGGLYLPGERLAEILPAWRDWAETLPEAASTSVAIQRLPPLPDLPPPLQGAFVVHIRFSYVGDAGQGAALLAPMRDLGPALIDTVGVMPYAAVGAIHSDPALPVPYCDRSIGLRELSDQTLNTLIGLAGPDSDCPLASVELRALGGALDRPPAQADAVSSRGLAYQWFAFGVGGPEDAPGLRAYLARCIDELTPWADERRLLTFLSPDEGGTRDELSAIYGPEVYERLLIVKQKYDPQNMFRSNHNILA</sequence>
<name>A0A9X1SW66_9ACTN</name>
<dbReference type="AlphaFoldDB" id="A0A9X1SW66"/>
<feature type="domain" description="FAD-binding PCMH-type" evidence="6">
    <location>
        <begin position="37"/>
        <end position="204"/>
    </location>
</feature>
<comment type="similarity">
    <text evidence="2">Belongs to the oxygen-dependent FAD-linked oxidoreductase family.</text>
</comment>
<keyword evidence="8" id="KW-1185">Reference proteome</keyword>
<evidence type="ECO:0000313" key="7">
    <source>
        <dbReference type="EMBL" id="MCD5314426.1"/>
    </source>
</evidence>
<dbReference type="InterPro" id="IPR050416">
    <property type="entry name" value="FAD-linked_Oxidoreductase"/>
</dbReference>
<proteinExistence type="inferred from homology"/>
<dbReference type="Pfam" id="PF01565">
    <property type="entry name" value="FAD_binding_4"/>
    <property type="match status" value="1"/>
</dbReference>
<dbReference type="PROSITE" id="PS51387">
    <property type="entry name" value="FAD_PCMH"/>
    <property type="match status" value="1"/>
</dbReference>
<evidence type="ECO:0000256" key="5">
    <source>
        <dbReference type="ARBA" id="ARBA00023002"/>
    </source>
</evidence>
<reference evidence="7" key="1">
    <citation type="submission" date="2021-11" db="EMBL/GenBank/DDBJ databases">
        <title>Streptomyces corallinus and Kineosporia corallina sp. nov., two new coral-derived marine actinobacteria.</title>
        <authorList>
            <person name="Buangrab K."/>
            <person name="Sutthacheep M."/>
            <person name="Yeemin T."/>
            <person name="Harunari E."/>
            <person name="Igarashi Y."/>
            <person name="Sripreechasak P."/>
            <person name="Kanchanasin P."/>
            <person name="Tanasupawat S."/>
            <person name="Phongsopitanun W."/>
        </authorList>
    </citation>
    <scope>NUCLEOTIDE SEQUENCE</scope>
    <source>
        <strain evidence="7">JCM 31032</strain>
    </source>
</reference>
<evidence type="ECO:0000256" key="1">
    <source>
        <dbReference type="ARBA" id="ARBA00001974"/>
    </source>
</evidence>
<keyword evidence="3" id="KW-0285">Flavoprotein</keyword>
<evidence type="ECO:0000256" key="2">
    <source>
        <dbReference type="ARBA" id="ARBA00005466"/>
    </source>
</evidence>
<organism evidence="7 8">
    <name type="scientific">Kineosporia babensis</name>
    <dbReference type="NCBI Taxonomy" id="499548"/>
    <lineage>
        <taxon>Bacteria</taxon>
        <taxon>Bacillati</taxon>
        <taxon>Actinomycetota</taxon>
        <taxon>Actinomycetes</taxon>
        <taxon>Kineosporiales</taxon>
        <taxon>Kineosporiaceae</taxon>
        <taxon>Kineosporia</taxon>
    </lineage>
</organism>
<dbReference type="Gene3D" id="3.40.462.20">
    <property type="match status" value="1"/>
</dbReference>
<keyword evidence="4" id="KW-0274">FAD</keyword>
<dbReference type="PANTHER" id="PTHR42973:SF39">
    <property type="entry name" value="FAD-BINDING PCMH-TYPE DOMAIN-CONTAINING PROTEIN"/>
    <property type="match status" value="1"/>
</dbReference>
<accession>A0A9X1SW66</accession>
<dbReference type="InterPro" id="IPR012951">
    <property type="entry name" value="BBE"/>
</dbReference>